<dbReference type="AlphaFoldDB" id="A0A9Q0MEQ7"/>
<dbReference type="PANTHER" id="PTHR31859">
    <property type="entry name" value="TETRATRICOPEPTIDE REPEAT PROTEIN 39 FAMILY MEMBER"/>
    <property type="match status" value="1"/>
</dbReference>
<dbReference type="InterPro" id="IPR019412">
    <property type="entry name" value="IML2/TPR_39"/>
</dbReference>
<dbReference type="EMBL" id="JAPWDV010000001">
    <property type="protein sequence ID" value="KAJ6224399.1"/>
    <property type="molecule type" value="Genomic_DNA"/>
</dbReference>
<dbReference type="Gene3D" id="1.25.40.10">
    <property type="entry name" value="Tetratricopeptide repeat domain"/>
    <property type="match status" value="1"/>
</dbReference>
<evidence type="ECO:0000313" key="2">
    <source>
        <dbReference type="Proteomes" id="UP001142055"/>
    </source>
</evidence>
<organism evidence="1 2">
    <name type="scientific">Blomia tropicalis</name>
    <name type="common">Mite</name>
    <dbReference type="NCBI Taxonomy" id="40697"/>
    <lineage>
        <taxon>Eukaryota</taxon>
        <taxon>Metazoa</taxon>
        <taxon>Ecdysozoa</taxon>
        <taxon>Arthropoda</taxon>
        <taxon>Chelicerata</taxon>
        <taxon>Arachnida</taxon>
        <taxon>Acari</taxon>
        <taxon>Acariformes</taxon>
        <taxon>Sarcoptiformes</taxon>
        <taxon>Astigmata</taxon>
        <taxon>Glycyphagoidea</taxon>
        <taxon>Echimyopodidae</taxon>
        <taxon>Blomia</taxon>
    </lineage>
</organism>
<comment type="caution">
    <text evidence="1">The sequence shown here is derived from an EMBL/GenBank/DDBJ whole genome shotgun (WGS) entry which is preliminary data.</text>
</comment>
<dbReference type="SUPFAM" id="SSF48452">
    <property type="entry name" value="TPR-like"/>
    <property type="match status" value="1"/>
</dbReference>
<keyword evidence="2" id="KW-1185">Reference proteome</keyword>
<dbReference type="Proteomes" id="UP001142055">
    <property type="component" value="Chromosome 1"/>
</dbReference>
<proteinExistence type="predicted"/>
<protein>
    <recommendedName>
        <fullName evidence="3">Tetratricopeptide repeat protein 39B</fullName>
    </recommendedName>
</protein>
<reference evidence="1" key="1">
    <citation type="submission" date="2022-12" db="EMBL/GenBank/DDBJ databases">
        <title>Genome assemblies of Blomia tropicalis.</title>
        <authorList>
            <person name="Cui Y."/>
        </authorList>
    </citation>
    <scope>NUCLEOTIDE SEQUENCE</scope>
    <source>
        <tissue evidence="1">Adult mites</tissue>
    </source>
</reference>
<gene>
    <name evidence="1" type="ORF">RDWZM_002944</name>
</gene>
<dbReference type="Pfam" id="PF10300">
    <property type="entry name" value="Iml2-TPR_39"/>
    <property type="match status" value="1"/>
</dbReference>
<dbReference type="PANTHER" id="PTHR31859:SF1">
    <property type="entry name" value="TETRATRICOPEPTIDE REPEAT PROTEIN 39C"/>
    <property type="match status" value="1"/>
</dbReference>
<name>A0A9Q0MEQ7_BLOTA</name>
<accession>A0A9Q0MEQ7</accession>
<dbReference type="OMA" id="NICRWEM"/>
<evidence type="ECO:0000313" key="1">
    <source>
        <dbReference type="EMBL" id="KAJ6224399.1"/>
    </source>
</evidence>
<dbReference type="InterPro" id="IPR011990">
    <property type="entry name" value="TPR-like_helical_dom_sf"/>
</dbReference>
<evidence type="ECO:0008006" key="3">
    <source>
        <dbReference type="Google" id="ProtNLM"/>
    </source>
</evidence>
<sequence>MTIGQQRLDAIKGCRRGTKSANKLKKMADDKLIAEHLPLDQSISGAWTIFEQNDTETAIKLADALADKSLYHSQLKAFLSIYKAAITLQPDNVAEAKAAAKQCLKLCTKIRGKKKLKNLLSKKQYTDLELHAEVTYAMVSGMKAMLSFHKCYSIQAFAKIAYTLGQSAKVLNKSRELFEKRTTWESPLSKSTLEAGIRLENGLRQLVVSFLPPQLLKLVSFLGFKGEREKAFKDLNAVAFELPGMYSLLGQYLLILYWLVVEMHGCLGPRPKELEYLETELKKKAQSNPDSLLYKMAFAKLSQIRGNVSGYITVHEGFINSENLLFQLFSNWELAWQYVFIGDFEKAIKCAEAVRTRSLHSPPLVTFFEAIVRFTKGRLDNDQAQLDKCSELIESTQSMKTHFVGNTMTPEKAVQILAKRYFKAGKLFILPLYEQMYNTNFHLLFHSNQDAAGKWLKIIEDEMAVLEKDSEHRERFLAAMFYKGTVLKGLKKYDEANEIFNVILNENKIFKKFKYLVPQSQMELGLILLEQGSNEAAKEHLNTTLKKYSDYITEPAVQIRTYAALRLLGVSTDKSEPIEGVENIEDISNVASEDESDDD</sequence>